<dbReference type="InterPro" id="IPR004089">
    <property type="entry name" value="MCPsignal_dom"/>
</dbReference>
<evidence type="ECO:0000313" key="7">
    <source>
        <dbReference type="EMBL" id="BBH54315.1"/>
    </source>
</evidence>
<dbReference type="GO" id="GO:0005886">
    <property type="term" value="C:plasma membrane"/>
    <property type="evidence" value="ECO:0007669"/>
    <property type="project" value="TreeGrafter"/>
</dbReference>
<dbReference type="SMART" id="SM00283">
    <property type="entry name" value="MA"/>
    <property type="match status" value="1"/>
</dbReference>
<evidence type="ECO:0000256" key="3">
    <source>
        <dbReference type="PROSITE-ProRule" id="PRU00284"/>
    </source>
</evidence>
<dbReference type="Gene3D" id="1.10.287.950">
    <property type="entry name" value="Methyl-accepting chemotaxis protein"/>
    <property type="match status" value="1"/>
</dbReference>
<feature type="region of interest" description="Disordered" evidence="4">
    <location>
        <begin position="671"/>
        <end position="717"/>
    </location>
</feature>
<evidence type="ECO:0000313" key="8">
    <source>
        <dbReference type="Proteomes" id="UP000291236"/>
    </source>
</evidence>
<dbReference type="RefSeq" id="WP_130611840.1">
    <property type="nucleotide sequence ID" value="NZ_AP019368.1"/>
</dbReference>
<dbReference type="Proteomes" id="UP000291236">
    <property type="component" value="Chromosome"/>
</dbReference>
<dbReference type="GO" id="GO:0004888">
    <property type="term" value="F:transmembrane signaling receptor activity"/>
    <property type="evidence" value="ECO:0007669"/>
    <property type="project" value="TreeGrafter"/>
</dbReference>
<keyword evidence="5" id="KW-0472">Membrane</keyword>
<dbReference type="PANTHER" id="PTHR43531:SF11">
    <property type="entry name" value="METHYL-ACCEPTING CHEMOTAXIS PROTEIN 3"/>
    <property type="match status" value="1"/>
</dbReference>
<gene>
    <name evidence="7" type="ORF">JCM31447_27790</name>
</gene>
<feature type="compositionally biased region" description="Basic and acidic residues" evidence="4">
    <location>
        <begin position="683"/>
        <end position="693"/>
    </location>
</feature>
<evidence type="ECO:0000256" key="1">
    <source>
        <dbReference type="ARBA" id="ARBA00022500"/>
    </source>
</evidence>
<sequence>MFKTSYGLKVKIAFICISIAVISSVFSLFLIFTGLNDQEDLIKDQLMLISKSISNSIQDQFYERYLGTTAISGRVNGFKLNSSEAIDQLNKYVDNYQIYELVLICDFNGNLLAANSKDKEGKPLNVEYLYKYNFRSESWFNAVLQKKWTEDKSKGLEGVHFEDPNFYSYIDETFKGKKFFNALSTYIYNANGQPIAIVANFVNFEWAENSLLRLYADFERTNWKSAQINLLDKSGTLIIDYSPVLNNWNKEILHDDKVLKKLNLAERGNVAAIAAQKGGEGSTETLNVRRQVKQLAGFTQVTGKKFVDDIGWKILLQIDRSEIYSNINFVKNLFMTLFAIVVTTTIIVSLLFSTRLSKRLLDLTQLLSSSNNVLNRTAQEMASSSEQLSTSANEQAASLQETVSSLNEINSMVTKTSDMANVSKNKSEISKNTVNSGKIAIDKMLNAIQNIKVSNDAVLNTVNQGNRKIADIVKVISEIENKTKVINEIVFQTKLLSFNASVEAARAGEHGKGFSVVAQEVGNLAQMSGNSAREISQMLDSSISKVKAISDEIETEIEKIIHECKLRVDEGENVSRDCADKFEKILTTSEEINSLINDIASSAKEQAKGLTEINKSMHEIDGITHQNAMAAQETSKASLALIKQGQEIHDISNDLHEIIQGYTIDKVNSKVNYPPNSGGESFRQSEYKVEHEKKQKKHTPIPEDKVPSASDPRFEDL</sequence>
<dbReference type="SUPFAM" id="SSF58104">
    <property type="entry name" value="Methyl-accepting chemotaxis protein (MCP) signaling domain"/>
    <property type="match status" value="1"/>
</dbReference>
<keyword evidence="5" id="KW-1133">Transmembrane helix</keyword>
<dbReference type="OrthoDB" id="5288258at2"/>
<feature type="transmembrane region" description="Helical" evidence="5">
    <location>
        <begin position="12"/>
        <end position="35"/>
    </location>
</feature>
<dbReference type="GO" id="GO:0007165">
    <property type="term" value="P:signal transduction"/>
    <property type="evidence" value="ECO:0007669"/>
    <property type="project" value="UniProtKB-KW"/>
</dbReference>
<reference evidence="7 8" key="1">
    <citation type="submission" date="2018-12" db="EMBL/GenBank/DDBJ databases">
        <title>Rubrispira sanarue gen. nov., sp., nov., a member of the order Silvanigrellales, isolated from a brackish lake in Hamamatsu Japan.</title>
        <authorList>
            <person name="Maejima Y."/>
            <person name="Iino T."/>
            <person name="Muraguchi Y."/>
            <person name="Fukuda K."/>
            <person name="Nojiri H."/>
            <person name="Ohkuma M."/>
            <person name="Moriuchi R."/>
            <person name="Dohra H."/>
            <person name="Kimbara K."/>
            <person name="Shintani M."/>
        </authorList>
    </citation>
    <scope>NUCLEOTIDE SEQUENCE [LARGE SCALE GENOMIC DNA]</scope>
    <source>
        <strain evidence="7 8">RF1110005</strain>
    </source>
</reference>
<feature type="compositionally biased region" description="Basic and acidic residues" evidence="4">
    <location>
        <begin position="700"/>
        <end position="717"/>
    </location>
</feature>
<name>A0A4P2VXE5_FLUSA</name>
<evidence type="ECO:0000256" key="5">
    <source>
        <dbReference type="SAM" id="Phobius"/>
    </source>
</evidence>
<dbReference type="PANTHER" id="PTHR43531">
    <property type="entry name" value="PROTEIN ICFG"/>
    <property type="match status" value="1"/>
</dbReference>
<dbReference type="AlphaFoldDB" id="A0A4P2VXE5"/>
<dbReference type="EMBL" id="AP019368">
    <property type="protein sequence ID" value="BBH54315.1"/>
    <property type="molecule type" value="Genomic_DNA"/>
</dbReference>
<keyword evidence="3" id="KW-0807">Transducer</keyword>
<protein>
    <submittedName>
        <fullName evidence="7">Methyl-accepting chemotaxis protein</fullName>
    </submittedName>
</protein>
<dbReference type="PROSITE" id="PS50111">
    <property type="entry name" value="CHEMOTAXIS_TRANSDUC_2"/>
    <property type="match status" value="1"/>
</dbReference>
<evidence type="ECO:0000259" key="6">
    <source>
        <dbReference type="PROSITE" id="PS50111"/>
    </source>
</evidence>
<evidence type="ECO:0000256" key="4">
    <source>
        <dbReference type="SAM" id="MobiDB-lite"/>
    </source>
</evidence>
<keyword evidence="8" id="KW-1185">Reference proteome</keyword>
<accession>A0A4P2VXE5</accession>
<dbReference type="InterPro" id="IPR051310">
    <property type="entry name" value="MCP_chemotaxis"/>
</dbReference>
<feature type="compositionally biased region" description="Polar residues" evidence="4">
    <location>
        <begin position="671"/>
        <end position="682"/>
    </location>
</feature>
<dbReference type="KEGG" id="sbf:JCM31447_27790"/>
<feature type="transmembrane region" description="Helical" evidence="5">
    <location>
        <begin position="333"/>
        <end position="352"/>
    </location>
</feature>
<feature type="domain" description="Methyl-accepting transducer" evidence="6">
    <location>
        <begin position="370"/>
        <end position="642"/>
    </location>
</feature>
<evidence type="ECO:0000256" key="2">
    <source>
        <dbReference type="ARBA" id="ARBA00029447"/>
    </source>
</evidence>
<dbReference type="Pfam" id="PF00015">
    <property type="entry name" value="MCPsignal"/>
    <property type="match status" value="1"/>
</dbReference>
<proteinExistence type="inferred from homology"/>
<organism evidence="7 8">
    <name type="scientific">Fluviispira sanaruensis</name>
    <dbReference type="NCBI Taxonomy" id="2493639"/>
    <lineage>
        <taxon>Bacteria</taxon>
        <taxon>Pseudomonadati</taxon>
        <taxon>Bdellovibrionota</taxon>
        <taxon>Oligoflexia</taxon>
        <taxon>Silvanigrellales</taxon>
        <taxon>Silvanigrellaceae</taxon>
        <taxon>Fluviispira</taxon>
    </lineage>
</organism>
<dbReference type="GO" id="GO:0006935">
    <property type="term" value="P:chemotaxis"/>
    <property type="evidence" value="ECO:0007669"/>
    <property type="project" value="UniProtKB-KW"/>
</dbReference>
<comment type="similarity">
    <text evidence="2">Belongs to the methyl-accepting chemotaxis (MCP) protein family.</text>
</comment>
<keyword evidence="1" id="KW-0145">Chemotaxis</keyword>
<keyword evidence="5" id="KW-0812">Transmembrane</keyword>